<dbReference type="Proteomes" id="UP000825890">
    <property type="component" value="Unassembled WGS sequence"/>
</dbReference>
<reference evidence="2 3" key="1">
    <citation type="submission" date="2021-01" db="EMBL/GenBank/DDBJ databases">
        <title>Cercospora kikuchii MAFF 305040 whole genome shotgun sequence.</title>
        <authorList>
            <person name="Kashiwa T."/>
            <person name="Suzuki T."/>
        </authorList>
    </citation>
    <scope>NUCLEOTIDE SEQUENCE [LARGE SCALE GENOMIC DNA]</scope>
    <source>
        <strain evidence="2 3">MAFF 305040</strain>
    </source>
</reference>
<keyword evidence="3" id="KW-1185">Reference proteome</keyword>
<dbReference type="InterPro" id="IPR002575">
    <property type="entry name" value="Aminoglycoside_PTrfase"/>
</dbReference>
<dbReference type="SUPFAM" id="SSF56112">
    <property type="entry name" value="Protein kinase-like (PK-like)"/>
    <property type="match status" value="1"/>
</dbReference>
<protein>
    <recommendedName>
        <fullName evidence="1">Aminoglycoside phosphotransferase domain-containing protein</fullName>
    </recommendedName>
</protein>
<dbReference type="RefSeq" id="XP_044664388.1">
    <property type="nucleotide sequence ID" value="XM_044808453.1"/>
</dbReference>
<dbReference type="OrthoDB" id="5327538at2759"/>
<dbReference type="InterPro" id="IPR011009">
    <property type="entry name" value="Kinase-like_dom_sf"/>
</dbReference>
<dbReference type="GeneID" id="68298493"/>
<dbReference type="PANTHER" id="PTHR21310:SF15">
    <property type="entry name" value="AMINOGLYCOSIDE PHOSPHOTRANSFERASE DOMAIN-CONTAINING PROTEIN"/>
    <property type="match status" value="1"/>
</dbReference>
<evidence type="ECO:0000313" key="2">
    <source>
        <dbReference type="EMBL" id="GIZ49901.1"/>
    </source>
</evidence>
<dbReference type="Pfam" id="PF01636">
    <property type="entry name" value="APH"/>
    <property type="match status" value="1"/>
</dbReference>
<dbReference type="EMBL" id="BOLY01000009">
    <property type="protein sequence ID" value="GIZ49901.1"/>
    <property type="molecule type" value="Genomic_DNA"/>
</dbReference>
<sequence length="403" mass="46087">MSTLGSGGWFDAGPYPEGHIQHIRVKDFVETINWNGLRDSVTAIRAAPCQLSERYSRGHFNVVRKIEFADGVQWIARLRLPDSEETGRPELLGAQKTMEVEIATMEYLRKHTIIPVPEVFAYDLDANNEIGAPYMILSYIHGTSAEELADAKSYDLHSNTDFWKQMAAIQMELASCTFDQIGSIYKIDGHFSIGPEVVSGQGPWDTADAFWHDLTKHYQDIAHQYCDENIKDSPSFELPKKFTDLIKSYGKPDHRRFHLVNRDFGIHNVLVNDDFEIVGVIDFDGVIAAPIEMVAQFPCVSGIDRPMPFYEEIEKREPAIQRIKRERPRLDRYVGYLREAAQASRTKEDLEAIVDWMTKDGASVVGGLQSYHQHQLFVNEAWWKAYEKLAEKQQTKVEGQEKQ</sequence>
<proteinExistence type="predicted"/>
<dbReference type="Gene3D" id="3.30.200.20">
    <property type="entry name" value="Phosphorylase Kinase, domain 1"/>
    <property type="match status" value="1"/>
</dbReference>
<comment type="caution">
    <text evidence="2">The sequence shown here is derived from an EMBL/GenBank/DDBJ whole genome shotgun (WGS) entry which is preliminary data.</text>
</comment>
<evidence type="ECO:0000313" key="3">
    <source>
        <dbReference type="Proteomes" id="UP000825890"/>
    </source>
</evidence>
<dbReference type="PANTHER" id="PTHR21310">
    <property type="entry name" value="AMINOGLYCOSIDE PHOSPHOTRANSFERASE-RELATED-RELATED"/>
    <property type="match status" value="1"/>
</dbReference>
<organism evidence="2 3">
    <name type="scientific">Cercospora kikuchii</name>
    <dbReference type="NCBI Taxonomy" id="84275"/>
    <lineage>
        <taxon>Eukaryota</taxon>
        <taxon>Fungi</taxon>
        <taxon>Dikarya</taxon>
        <taxon>Ascomycota</taxon>
        <taxon>Pezizomycotina</taxon>
        <taxon>Dothideomycetes</taxon>
        <taxon>Dothideomycetidae</taxon>
        <taxon>Mycosphaerellales</taxon>
        <taxon>Mycosphaerellaceae</taxon>
        <taxon>Cercospora</taxon>
    </lineage>
</organism>
<dbReference type="AlphaFoldDB" id="A0A9P3L1G3"/>
<dbReference type="InterPro" id="IPR051678">
    <property type="entry name" value="AGP_Transferase"/>
</dbReference>
<gene>
    <name evidence="2" type="ORF">CKM354_001291800</name>
</gene>
<evidence type="ECO:0000259" key="1">
    <source>
        <dbReference type="Pfam" id="PF01636"/>
    </source>
</evidence>
<feature type="domain" description="Aminoglycoside phosphotransferase" evidence="1">
    <location>
        <begin position="92"/>
        <end position="285"/>
    </location>
</feature>
<accession>A0A9P3L1G3</accession>
<dbReference type="Gene3D" id="3.90.1200.10">
    <property type="match status" value="1"/>
</dbReference>
<name>A0A9P3L1G3_9PEZI</name>